<feature type="domain" description="Beta-lactamase hydrolase-like protein phosphatase-like" evidence="1">
    <location>
        <begin position="5"/>
        <end position="107"/>
    </location>
</feature>
<dbReference type="Pfam" id="PF04273">
    <property type="entry name" value="BLH_phosphatase"/>
    <property type="match status" value="1"/>
</dbReference>
<sequence length="110" mass="12228">MNITKLAENYSVSPQIAVQDIATIKEMGFDGIVCNRPNGEEPGQPLFDELMLEAANQGIDIVAIPMNGPEVTMPMVEQFNQFMQQHQRVFAFCRTGNRSSIIWKAALAVN</sequence>
<evidence type="ECO:0000313" key="2">
    <source>
        <dbReference type="EMBL" id="MBM7035164.1"/>
    </source>
</evidence>
<organism evidence="2 3">
    <name type="scientific">Vibrio ulleungensis</name>
    <dbReference type="NCBI Taxonomy" id="2807619"/>
    <lineage>
        <taxon>Bacteria</taxon>
        <taxon>Pseudomonadati</taxon>
        <taxon>Pseudomonadota</taxon>
        <taxon>Gammaproteobacteria</taxon>
        <taxon>Vibrionales</taxon>
        <taxon>Vibrionaceae</taxon>
        <taxon>Vibrio</taxon>
    </lineage>
</organism>
<evidence type="ECO:0000313" key="3">
    <source>
        <dbReference type="Proteomes" id="UP000809621"/>
    </source>
</evidence>
<dbReference type="Gene3D" id="3.90.190.10">
    <property type="entry name" value="Protein tyrosine phosphatase superfamily"/>
    <property type="match status" value="1"/>
</dbReference>
<dbReference type="NCBIfam" id="TIGR01244">
    <property type="entry name" value="TIGR01244 family sulfur transferase"/>
    <property type="match status" value="1"/>
</dbReference>
<dbReference type="SUPFAM" id="SSF52799">
    <property type="entry name" value="(Phosphotyrosine protein) phosphatases II"/>
    <property type="match status" value="1"/>
</dbReference>
<dbReference type="InterPro" id="IPR005939">
    <property type="entry name" value="BLH_phosphatase-like"/>
</dbReference>
<dbReference type="Proteomes" id="UP000809621">
    <property type="component" value="Unassembled WGS sequence"/>
</dbReference>
<proteinExistence type="predicted"/>
<dbReference type="RefSeq" id="WP_205156787.1">
    <property type="nucleotide sequence ID" value="NZ_JAFEUM010000001.1"/>
</dbReference>
<dbReference type="InterPro" id="IPR029021">
    <property type="entry name" value="Prot-tyrosine_phosphatase-like"/>
</dbReference>
<gene>
    <name evidence="2" type="ORF">JQC93_01990</name>
</gene>
<reference evidence="2 3" key="1">
    <citation type="submission" date="2021-02" db="EMBL/GenBank/DDBJ databases">
        <authorList>
            <person name="Park J.-S."/>
        </authorList>
    </citation>
    <scope>NUCLEOTIDE SEQUENCE [LARGE SCALE GENOMIC DNA]</scope>
    <source>
        <strain evidence="2 3">188UL20-2</strain>
    </source>
</reference>
<protein>
    <submittedName>
        <fullName evidence="2">TIGR01244 family phosphatase</fullName>
    </submittedName>
</protein>
<dbReference type="EMBL" id="JAFEUM010000001">
    <property type="protein sequence ID" value="MBM7035164.1"/>
    <property type="molecule type" value="Genomic_DNA"/>
</dbReference>
<accession>A0ABS2HDS7</accession>
<comment type="caution">
    <text evidence="2">The sequence shown here is derived from an EMBL/GenBank/DDBJ whole genome shotgun (WGS) entry which is preliminary data.</text>
</comment>
<keyword evidence="3" id="KW-1185">Reference proteome</keyword>
<evidence type="ECO:0000259" key="1">
    <source>
        <dbReference type="Pfam" id="PF04273"/>
    </source>
</evidence>
<name>A0ABS2HDS7_9VIBR</name>